<gene>
    <name evidence="7" type="primary">gatA</name>
    <name evidence="9" type="ordered locus">Fnod_1227</name>
</gene>
<evidence type="ECO:0000259" key="8">
    <source>
        <dbReference type="Pfam" id="PF01425"/>
    </source>
</evidence>
<comment type="similarity">
    <text evidence="1 7">Belongs to the amidase family. GatA subfamily.</text>
</comment>
<evidence type="ECO:0000313" key="9">
    <source>
        <dbReference type="EMBL" id="ABS61074.1"/>
    </source>
</evidence>
<keyword evidence="5 7" id="KW-0648">Protein biosynthesis</keyword>
<evidence type="ECO:0000256" key="4">
    <source>
        <dbReference type="ARBA" id="ARBA00022840"/>
    </source>
</evidence>
<dbReference type="eggNOG" id="COG0154">
    <property type="taxonomic scope" value="Bacteria"/>
</dbReference>
<feature type="active site" description="Charge relay system" evidence="7">
    <location>
        <position position="153"/>
    </location>
</feature>
<dbReference type="InterPro" id="IPR000120">
    <property type="entry name" value="Amidase"/>
</dbReference>
<organism evidence="9 10">
    <name type="scientific">Fervidobacterium nodosum (strain ATCC 35602 / DSM 5306 / Rt17-B1)</name>
    <dbReference type="NCBI Taxonomy" id="381764"/>
    <lineage>
        <taxon>Bacteria</taxon>
        <taxon>Thermotogati</taxon>
        <taxon>Thermotogota</taxon>
        <taxon>Thermotogae</taxon>
        <taxon>Thermotogales</taxon>
        <taxon>Fervidobacteriaceae</taxon>
        <taxon>Fervidobacterium</taxon>
    </lineage>
</organism>
<dbReference type="AlphaFoldDB" id="A7HME1"/>
<keyword evidence="10" id="KW-1185">Reference proteome</keyword>
<dbReference type="InterPro" id="IPR023631">
    <property type="entry name" value="Amidase_dom"/>
</dbReference>
<feature type="active site" description="Acyl-ester intermediate" evidence="7">
    <location>
        <position position="177"/>
    </location>
</feature>
<comment type="subunit">
    <text evidence="7">Heterotrimer of A, B and C subunits.</text>
</comment>
<accession>A7HME1</accession>
<protein>
    <recommendedName>
        <fullName evidence="7">Glutamyl-tRNA(Gln) amidotransferase subunit A</fullName>
        <shortName evidence="7">Glu-ADT subunit A</shortName>
        <ecNumber evidence="7">6.3.5.7</ecNumber>
    </recommendedName>
</protein>
<dbReference type="HAMAP" id="MF_00120">
    <property type="entry name" value="GatA"/>
    <property type="match status" value="1"/>
</dbReference>
<dbReference type="Proteomes" id="UP000002415">
    <property type="component" value="Chromosome"/>
</dbReference>
<comment type="catalytic activity">
    <reaction evidence="6 7">
        <text>L-glutamyl-tRNA(Gln) + L-glutamine + ATP + H2O = L-glutaminyl-tRNA(Gln) + L-glutamate + ADP + phosphate + H(+)</text>
        <dbReference type="Rhea" id="RHEA:17521"/>
        <dbReference type="Rhea" id="RHEA-COMP:9681"/>
        <dbReference type="Rhea" id="RHEA-COMP:9684"/>
        <dbReference type="ChEBI" id="CHEBI:15377"/>
        <dbReference type="ChEBI" id="CHEBI:15378"/>
        <dbReference type="ChEBI" id="CHEBI:29985"/>
        <dbReference type="ChEBI" id="CHEBI:30616"/>
        <dbReference type="ChEBI" id="CHEBI:43474"/>
        <dbReference type="ChEBI" id="CHEBI:58359"/>
        <dbReference type="ChEBI" id="CHEBI:78520"/>
        <dbReference type="ChEBI" id="CHEBI:78521"/>
        <dbReference type="ChEBI" id="CHEBI:456216"/>
        <dbReference type="EC" id="6.3.5.7"/>
    </reaction>
</comment>
<dbReference type="SUPFAM" id="SSF75304">
    <property type="entry name" value="Amidase signature (AS) enzymes"/>
    <property type="match status" value="1"/>
</dbReference>
<dbReference type="Pfam" id="PF01425">
    <property type="entry name" value="Amidase"/>
    <property type="match status" value="1"/>
</dbReference>
<dbReference type="GO" id="GO:0006412">
    <property type="term" value="P:translation"/>
    <property type="evidence" value="ECO:0007669"/>
    <property type="project" value="UniProtKB-UniRule"/>
</dbReference>
<dbReference type="InterPro" id="IPR036928">
    <property type="entry name" value="AS_sf"/>
</dbReference>
<keyword evidence="2 7" id="KW-0436">Ligase</keyword>
<dbReference type="KEGG" id="fno:Fnod_1227"/>
<evidence type="ECO:0000256" key="2">
    <source>
        <dbReference type="ARBA" id="ARBA00022598"/>
    </source>
</evidence>
<evidence type="ECO:0000256" key="6">
    <source>
        <dbReference type="ARBA" id="ARBA00047407"/>
    </source>
</evidence>
<dbReference type="HOGENOM" id="CLU_009600_0_3_0"/>
<name>A7HME1_FERNB</name>
<sequence>MWYNFSEVEEVFELDKFIDKNNFKGMTLKAAIEYLNTHPESTELVERSLEVISDEEKRLNAFITVKNEIEKGIPIGIKDNINVKGMKTTCASKILEGYVAPYDATVIKKLRVCGYAFVGKTNLDEFAMGASTEYSAFGPTRNPHDVERVAGGSSGGSAAAVASGEVIAALGSDTGGSIRQPAAFCGVVGFKPTYGLVSRYGLVAFASSLDQIGPITKTVEDSAILMNIIAGKDENDATTVDRNIDFTQFVGKQIPKMKIAVAKQSFGEGVEEGIKNRVNEFVQELSRHGHDVDVVDIDEIKYSVATYYIIAPSEVSSNLSRFDGVKYGLRISSDSLREMYEKTRGLGFGEEVRRRILIGTFNLSAAYYDAYFEKAQKVRRVIANKLYSVFEKYDFIVTPTSPVVAFKVKSVNDPLVYYMMDIFTIPANLAGIPAISIPYGKSENLPVGIQIMGPRFSDAKLLGFADWVERNLGKS</sequence>
<dbReference type="Gene3D" id="3.90.1300.10">
    <property type="entry name" value="Amidase signature (AS) domain"/>
    <property type="match status" value="1"/>
</dbReference>
<evidence type="ECO:0000256" key="7">
    <source>
        <dbReference type="HAMAP-Rule" id="MF_00120"/>
    </source>
</evidence>
<keyword evidence="4 7" id="KW-0067">ATP-binding</keyword>
<proteinExistence type="inferred from homology"/>
<dbReference type="GO" id="GO:0016740">
    <property type="term" value="F:transferase activity"/>
    <property type="evidence" value="ECO:0007669"/>
    <property type="project" value="UniProtKB-KW"/>
</dbReference>
<dbReference type="STRING" id="381764.Fnod_1227"/>
<dbReference type="PROSITE" id="PS00571">
    <property type="entry name" value="AMIDASES"/>
    <property type="match status" value="1"/>
</dbReference>
<dbReference type="GO" id="GO:0005524">
    <property type="term" value="F:ATP binding"/>
    <property type="evidence" value="ECO:0007669"/>
    <property type="project" value="UniProtKB-KW"/>
</dbReference>
<dbReference type="InterPro" id="IPR004412">
    <property type="entry name" value="GatA"/>
</dbReference>
<dbReference type="GO" id="GO:0030956">
    <property type="term" value="C:glutamyl-tRNA(Gln) amidotransferase complex"/>
    <property type="evidence" value="ECO:0007669"/>
    <property type="project" value="InterPro"/>
</dbReference>
<comment type="function">
    <text evidence="7">Allows the formation of correctly charged Gln-tRNA(Gln) through the transamidation of misacylated Glu-tRNA(Gln) in organisms which lack glutaminyl-tRNA synthetase. The reaction takes place in the presence of glutamine and ATP through an activated gamma-phospho-Glu-tRNA(Gln).</text>
</comment>
<dbReference type="InterPro" id="IPR020556">
    <property type="entry name" value="Amidase_CS"/>
</dbReference>
<feature type="active site" description="Charge relay system" evidence="7">
    <location>
        <position position="78"/>
    </location>
</feature>
<evidence type="ECO:0000256" key="5">
    <source>
        <dbReference type="ARBA" id="ARBA00022917"/>
    </source>
</evidence>
<keyword evidence="9" id="KW-0808">Transferase</keyword>
<keyword evidence="3 7" id="KW-0547">Nucleotide-binding</keyword>
<reference evidence="9 10" key="1">
    <citation type="submission" date="2007-07" db="EMBL/GenBank/DDBJ databases">
        <title>Complete sequence of Fervidobacterium nodosum Rt17-B1.</title>
        <authorList>
            <consortium name="US DOE Joint Genome Institute"/>
            <person name="Copeland A."/>
            <person name="Lucas S."/>
            <person name="Lapidus A."/>
            <person name="Barry K."/>
            <person name="Glavina del Rio T."/>
            <person name="Dalin E."/>
            <person name="Tice H."/>
            <person name="Pitluck S."/>
            <person name="Saunders E."/>
            <person name="Brettin T."/>
            <person name="Bruce D."/>
            <person name="Detter J.C."/>
            <person name="Han C."/>
            <person name="Schmutz J."/>
            <person name="Larimer F."/>
            <person name="Land M."/>
            <person name="Hauser L."/>
            <person name="Kyrpides N."/>
            <person name="Mikhailova N."/>
            <person name="Nelson K."/>
            <person name="Gogarten J.P."/>
            <person name="Noll K."/>
            <person name="Richardson P."/>
        </authorList>
    </citation>
    <scope>NUCLEOTIDE SEQUENCE [LARGE SCALE GENOMIC DNA]</scope>
    <source>
        <strain evidence="10">ATCC 35602 / DSM 5306 / Rt17-B1</strain>
    </source>
</reference>
<dbReference type="GO" id="GO:0050567">
    <property type="term" value="F:glutaminyl-tRNA synthase (glutamine-hydrolyzing) activity"/>
    <property type="evidence" value="ECO:0007669"/>
    <property type="project" value="UniProtKB-UniRule"/>
</dbReference>
<dbReference type="EC" id="6.3.5.7" evidence="7"/>
<dbReference type="NCBIfam" id="TIGR00132">
    <property type="entry name" value="gatA"/>
    <property type="match status" value="1"/>
</dbReference>
<dbReference type="PANTHER" id="PTHR11895">
    <property type="entry name" value="TRANSAMIDASE"/>
    <property type="match status" value="1"/>
</dbReference>
<evidence type="ECO:0000256" key="1">
    <source>
        <dbReference type="ARBA" id="ARBA00008069"/>
    </source>
</evidence>
<evidence type="ECO:0000256" key="3">
    <source>
        <dbReference type="ARBA" id="ARBA00022741"/>
    </source>
</evidence>
<feature type="domain" description="Amidase" evidence="8">
    <location>
        <begin position="71"/>
        <end position="462"/>
    </location>
</feature>
<dbReference type="PANTHER" id="PTHR11895:SF151">
    <property type="entry name" value="GLUTAMYL-TRNA(GLN) AMIDOTRANSFERASE SUBUNIT A"/>
    <property type="match status" value="1"/>
</dbReference>
<evidence type="ECO:0000313" key="10">
    <source>
        <dbReference type="Proteomes" id="UP000002415"/>
    </source>
</evidence>
<dbReference type="EMBL" id="CP000771">
    <property type="protein sequence ID" value="ABS61074.1"/>
    <property type="molecule type" value="Genomic_DNA"/>
</dbReference>
<reference evidence="9 10" key="2">
    <citation type="journal article" date="2009" name="Proc. Natl. Acad. Sci. U.S.A.">
        <title>On the chimeric nature, thermophilic origin, and phylogenetic placement of the Thermotogales.</title>
        <authorList>
            <person name="Zhaxybayeva O."/>
            <person name="Swithers K.S."/>
            <person name="Lapierre P."/>
            <person name="Fournier G.P."/>
            <person name="Bickhart D.M."/>
            <person name="DeBoy R.T."/>
            <person name="Nelson K.E."/>
            <person name="Nesbo C.L."/>
            <person name="Doolittle W.F."/>
            <person name="Gogarten J.P."/>
            <person name="Noll K.M."/>
        </authorList>
    </citation>
    <scope>NUCLEOTIDE SEQUENCE [LARGE SCALE GENOMIC DNA]</scope>
    <source>
        <strain evidence="10">ATCC 35602 / DSM 5306 / Rt17-B1</strain>
    </source>
</reference>